<evidence type="ECO:0000256" key="1">
    <source>
        <dbReference type="ARBA" id="ARBA00007218"/>
    </source>
</evidence>
<evidence type="ECO:0000313" key="3">
    <source>
        <dbReference type="Proteomes" id="UP000314980"/>
    </source>
</evidence>
<sequence length="104" mass="11346">MECDILDSLEQLGYDGPLLEEKALLGAAEAGLSSQEYVDLCRWLASRLKPLCGLEESITSGLDDTDSLQVELSGLLKELHFYHFCSFLPSSRCVTGSLCGLTDN</sequence>
<dbReference type="InterPro" id="IPR018797">
    <property type="entry name" value="FAM98"/>
</dbReference>
<dbReference type="PANTHER" id="PTHR31353:SF11">
    <property type="entry name" value="PROTEIN FAM98B"/>
    <property type="match status" value="1"/>
</dbReference>
<dbReference type="Pfam" id="PF10239">
    <property type="entry name" value="DUF2465"/>
    <property type="match status" value="1"/>
</dbReference>
<dbReference type="AlphaFoldDB" id="A0A4W6EM96"/>
<name>A0A4W6EM96_LATCA</name>
<reference evidence="3" key="1">
    <citation type="submission" date="2015-09" db="EMBL/GenBank/DDBJ databases">
        <authorList>
            <person name="Sai Rama Sridatta P."/>
        </authorList>
    </citation>
    <scope>NUCLEOTIDE SEQUENCE [LARGE SCALE GENOMIC DNA]</scope>
</reference>
<dbReference type="GeneTree" id="ENSGT00440000037341"/>
<dbReference type="InParanoid" id="A0A4W6EM96"/>
<organism evidence="2 3">
    <name type="scientific">Lates calcarifer</name>
    <name type="common">Barramundi</name>
    <name type="synonym">Holocentrus calcarifer</name>
    <dbReference type="NCBI Taxonomy" id="8187"/>
    <lineage>
        <taxon>Eukaryota</taxon>
        <taxon>Metazoa</taxon>
        <taxon>Chordata</taxon>
        <taxon>Craniata</taxon>
        <taxon>Vertebrata</taxon>
        <taxon>Euteleostomi</taxon>
        <taxon>Actinopterygii</taxon>
        <taxon>Neopterygii</taxon>
        <taxon>Teleostei</taxon>
        <taxon>Neoteleostei</taxon>
        <taxon>Acanthomorphata</taxon>
        <taxon>Carangaria</taxon>
        <taxon>Carangaria incertae sedis</taxon>
        <taxon>Centropomidae</taxon>
        <taxon>Lates</taxon>
    </lineage>
</organism>
<accession>A0A4W6EM96</accession>
<dbReference type="GO" id="GO:0072669">
    <property type="term" value="C:tRNA-splicing ligase complex"/>
    <property type="evidence" value="ECO:0007669"/>
    <property type="project" value="TreeGrafter"/>
</dbReference>
<evidence type="ECO:0000313" key="2">
    <source>
        <dbReference type="Ensembl" id="ENSLCAP00010039322.1"/>
    </source>
</evidence>
<dbReference type="STRING" id="8187.ENSLCAP00010039322"/>
<proteinExistence type="inferred from homology"/>
<dbReference type="Proteomes" id="UP000314980">
    <property type="component" value="Unassembled WGS sequence"/>
</dbReference>
<reference evidence="2" key="3">
    <citation type="submission" date="2025-09" db="UniProtKB">
        <authorList>
            <consortium name="Ensembl"/>
        </authorList>
    </citation>
    <scope>IDENTIFICATION</scope>
</reference>
<dbReference type="PANTHER" id="PTHR31353">
    <property type="entry name" value="FAM98"/>
    <property type="match status" value="1"/>
</dbReference>
<dbReference type="Ensembl" id="ENSLCAT00010040250.1">
    <property type="protein sequence ID" value="ENSLCAP00010039322.1"/>
    <property type="gene ID" value="ENSLCAG00010018375.1"/>
</dbReference>
<comment type="similarity">
    <text evidence="1">Belongs to the FAM98 family.</text>
</comment>
<protein>
    <submittedName>
        <fullName evidence="2">Uncharacterized protein</fullName>
    </submittedName>
</protein>
<keyword evidence="3" id="KW-1185">Reference proteome</keyword>
<reference evidence="2" key="2">
    <citation type="submission" date="2025-08" db="UniProtKB">
        <authorList>
            <consortium name="Ensembl"/>
        </authorList>
    </citation>
    <scope>IDENTIFICATION</scope>
</reference>